<gene>
    <name evidence="15" type="ORF">B0T11DRAFT_61708</name>
</gene>
<dbReference type="InterPro" id="IPR029058">
    <property type="entry name" value="AB_hydrolase_fold"/>
</dbReference>
<protein>
    <recommendedName>
        <fullName evidence="3 13">Cutinase</fullName>
        <ecNumber evidence="3 13">3.1.1.74</ecNumber>
    </recommendedName>
</protein>
<evidence type="ECO:0000256" key="4">
    <source>
        <dbReference type="ARBA" id="ARBA00022487"/>
    </source>
</evidence>
<feature type="disulfide bond" evidence="12">
    <location>
        <begin position="179"/>
        <end position="186"/>
    </location>
</feature>
<dbReference type="SMART" id="SM01110">
    <property type="entry name" value="Cutinase"/>
    <property type="match status" value="1"/>
</dbReference>
<dbReference type="AlphaFoldDB" id="A0A8K0TK09"/>
<dbReference type="Pfam" id="PF01083">
    <property type="entry name" value="Cutinase"/>
    <property type="match status" value="1"/>
</dbReference>
<evidence type="ECO:0000256" key="10">
    <source>
        <dbReference type="ARBA" id="ARBA00034045"/>
    </source>
</evidence>
<comment type="subcellular location">
    <subcellularLocation>
        <location evidence="1 13">Secreted</location>
    </subcellularLocation>
</comment>
<evidence type="ECO:0000256" key="12">
    <source>
        <dbReference type="PIRSR" id="PIRSR611150-2"/>
    </source>
</evidence>
<feature type="active site" evidence="11">
    <location>
        <position position="183"/>
    </location>
</feature>
<evidence type="ECO:0000313" key="16">
    <source>
        <dbReference type="Proteomes" id="UP000813385"/>
    </source>
</evidence>
<dbReference type="InterPro" id="IPR043579">
    <property type="entry name" value="CUTINASE_2"/>
</dbReference>
<dbReference type="SUPFAM" id="SSF53474">
    <property type="entry name" value="alpha/beta-Hydrolases"/>
    <property type="match status" value="1"/>
</dbReference>
<dbReference type="EC" id="3.1.1.74" evidence="3 13"/>
<organism evidence="15 16">
    <name type="scientific">Plectosphaerella cucumerina</name>
    <dbReference type="NCBI Taxonomy" id="40658"/>
    <lineage>
        <taxon>Eukaryota</taxon>
        <taxon>Fungi</taxon>
        <taxon>Dikarya</taxon>
        <taxon>Ascomycota</taxon>
        <taxon>Pezizomycotina</taxon>
        <taxon>Sordariomycetes</taxon>
        <taxon>Hypocreomycetidae</taxon>
        <taxon>Glomerellales</taxon>
        <taxon>Plectosphaerellaceae</taxon>
        <taxon>Plectosphaerella</taxon>
    </lineage>
</organism>
<evidence type="ECO:0000256" key="9">
    <source>
        <dbReference type="ARBA" id="ARBA00023157"/>
    </source>
</evidence>
<dbReference type="PANTHER" id="PTHR48250:SF3">
    <property type="entry name" value="CUTINASE 1-RELATED"/>
    <property type="match status" value="1"/>
</dbReference>
<feature type="signal peptide" evidence="14">
    <location>
        <begin position="1"/>
        <end position="15"/>
    </location>
</feature>
<comment type="function">
    <text evidence="13">Catalyzes the hydrolysis of complex carboxylic polyesters found in the cell wall of plants. Degrades cutin, a macromolecule that forms the structure of the plant cuticle.</text>
</comment>
<evidence type="ECO:0000256" key="7">
    <source>
        <dbReference type="ARBA" id="ARBA00022801"/>
    </source>
</evidence>
<evidence type="ECO:0000313" key="15">
    <source>
        <dbReference type="EMBL" id="KAH7368196.1"/>
    </source>
</evidence>
<keyword evidence="7 13" id="KW-0378">Hydrolase</keyword>
<evidence type="ECO:0000256" key="6">
    <source>
        <dbReference type="ARBA" id="ARBA00022729"/>
    </source>
</evidence>
<evidence type="ECO:0000256" key="13">
    <source>
        <dbReference type="RuleBase" id="RU361263"/>
    </source>
</evidence>
<feature type="disulfide bond" evidence="12">
    <location>
        <begin position="40"/>
        <end position="117"/>
    </location>
</feature>
<comment type="similarity">
    <text evidence="2 13">Belongs to the cutinase family.</text>
</comment>
<dbReference type="PRINTS" id="PR00129">
    <property type="entry name" value="CUTINASE"/>
</dbReference>
<dbReference type="InterPro" id="IPR011150">
    <property type="entry name" value="Cutinase_monf"/>
</dbReference>
<dbReference type="Proteomes" id="UP000813385">
    <property type="component" value="Unassembled WGS sequence"/>
</dbReference>
<proteinExistence type="inferred from homology"/>
<evidence type="ECO:0000256" key="11">
    <source>
        <dbReference type="PIRSR" id="PIRSR611150-1"/>
    </source>
</evidence>
<dbReference type="Gene3D" id="3.40.50.1820">
    <property type="entry name" value="alpha/beta hydrolase"/>
    <property type="match status" value="1"/>
</dbReference>
<keyword evidence="9 12" id="KW-1015">Disulfide bond</keyword>
<accession>A0A8K0TK09</accession>
<feature type="chain" id="PRO_5035435175" description="Cutinase" evidence="14">
    <location>
        <begin position="16"/>
        <end position="225"/>
    </location>
</feature>
<evidence type="ECO:0000256" key="14">
    <source>
        <dbReference type="SAM" id="SignalP"/>
    </source>
</evidence>
<evidence type="ECO:0000256" key="2">
    <source>
        <dbReference type="ARBA" id="ARBA00007534"/>
    </source>
</evidence>
<dbReference type="FunFam" id="3.40.50.1820:FF:000235">
    <property type="entry name" value="Cutinase 1"/>
    <property type="match status" value="1"/>
</dbReference>
<comment type="caution">
    <text evidence="15">The sequence shown here is derived from an EMBL/GenBank/DDBJ whole genome shotgun (WGS) entry which is preliminary data.</text>
</comment>
<dbReference type="OrthoDB" id="3225429at2759"/>
<reference evidence="15" key="1">
    <citation type="journal article" date="2021" name="Nat. Commun.">
        <title>Genetic determinants of endophytism in the Arabidopsis root mycobiome.</title>
        <authorList>
            <person name="Mesny F."/>
            <person name="Miyauchi S."/>
            <person name="Thiergart T."/>
            <person name="Pickel B."/>
            <person name="Atanasova L."/>
            <person name="Karlsson M."/>
            <person name="Huettel B."/>
            <person name="Barry K.W."/>
            <person name="Haridas S."/>
            <person name="Chen C."/>
            <person name="Bauer D."/>
            <person name="Andreopoulos W."/>
            <person name="Pangilinan J."/>
            <person name="LaButti K."/>
            <person name="Riley R."/>
            <person name="Lipzen A."/>
            <person name="Clum A."/>
            <person name="Drula E."/>
            <person name="Henrissat B."/>
            <person name="Kohler A."/>
            <person name="Grigoriev I.V."/>
            <person name="Martin F.M."/>
            <person name="Hacquard S."/>
        </authorList>
    </citation>
    <scope>NUCLEOTIDE SEQUENCE</scope>
    <source>
        <strain evidence="15">MPI-CAGE-AT-0016</strain>
    </source>
</reference>
<name>A0A8K0TK09_9PEZI</name>
<evidence type="ECO:0000256" key="8">
    <source>
        <dbReference type="ARBA" id="ARBA00023026"/>
    </source>
</evidence>
<evidence type="ECO:0000256" key="5">
    <source>
        <dbReference type="ARBA" id="ARBA00022525"/>
    </source>
</evidence>
<evidence type="ECO:0000256" key="1">
    <source>
        <dbReference type="ARBA" id="ARBA00004613"/>
    </source>
</evidence>
<dbReference type="InterPro" id="IPR000675">
    <property type="entry name" value="Cutinase/axe"/>
</dbReference>
<dbReference type="GO" id="GO:0050525">
    <property type="term" value="F:cutinase activity"/>
    <property type="evidence" value="ECO:0007669"/>
    <property type="project" value="UniProtKB-UniRule"/>
</dbReference>
<dbReference type="EMBL" id="JAGPXD010000002">
    <property type="protein sequence ID" value="KAH7368196.1"/>
    <property type="molecule type" value="Genomic_DNA"/>
</dbReference>
<keyword evidence="6 14" id="KW-0732">Signal</keyword>
<keyword evidence="16" id="KW-1185">Reference proteome</keyword>
<dbReference type="InterPro" id="IPR043580">
    <property type="entry name" value="CUTINASE_1"/>
</dbReference>
<dbReference type="PANTHER" id="PTHR48250">
    <property type="entry name" value="CUTINASE 2-RELATED"/>
    <property type="match status" value="1"/>
</dbReference>
<feature type="active site" description="Nucleophile" evidence="11">
    <location>
        <position position="128"/>
    </location>
</feature>
<dbReference type="GO" id="GO:0005576">
    <property type="term" value="C:extracellular region"/>
    <property type="evidence" value="ECO:0007669"/>
    <property type="project" value="UniProtKB-SubCell"/>
</dbReference>
<dbReference type="PROSITE" id="PS00931">
    <property type="entry name" value="CUTINASE_2"/>
    <property type="match status" value="1"/>
</dbReference>
<keyword evidence="5 13" id="KW-0964">Secreted</keyword>
<evidence type="ECO:0000256" key="3">
    <source>
        <dbReference type="ARBA" id="ARBA00013095"/>
    </source>
</evidence>
<sequence length="225" mass="23601">MKSFATLALVALAAASPIIEERQRGGRVGSTATEFTDGGCKEIIMLFARGSTETGNMGTICGPQTANGVKAAFGADKVAVEGIEYAAALSTNFGPGGADRRGIAEMERLIAKANTECPDSMLVVGGYSQGAALTHRAVEDLPQAQKDQIVAAFTFGDTQNQQDNGQIPNFPPEKTNVICNRGDAVCVGTLNILPPHLQYGARADEQAQFINSKLQAAGAKLKKRD</sequence>
<comment type="catalytic activity">
    <reaction evidence="10 13">
        <text>cutin + H2O = cutin monomers.</text>
        <dbReference type="EC" id="3.1.1.74"/>
    </reaction>
</comment>
<keyword evidence="4 13" id="KW-0719">Serine esterase</keyword>
<feature type="active site" description="Proton donor/acceptor" evidence="11">
    <location>
        <position position="196"/>
    </location>
</feature>
<keyword evidence="8" id="KW-0843">Virulence</keyword>
<dbReference type="PROSITE" id="PS00155">
    <property type="entry name" value="CUTINASE_1"/>
    <property type="match status" value="1"/>
</dbReference>
<dbReference type="GO" id="GO:0016052">
    <property type="term" value="P:carbohydrate catabolic process"/>
    <property type="evidence" value="ECO:0007669"/>
    <property type="project" value="TreeGrafter"/>
</dbReference>